<feature type="binding site" evidence="3">
    <location>
        <begin position="34"/>
        <end position="35"/>
    </location>
    <ligand>
        <name>substrate</name>
    </ligand>
</feature>
<accession>A0A1D8P6B0</accession>
<dbReference type="OrthoDB" id="9794407at2"/>
<dbReference type="InterPro" id="IPR041561">
    <property type="entry name" value="PglD_N"/>
</dbReference>
<dbReference type="KEGG" id="lul:LPB138_05125"/>
<protein>
    <submittedName>
        <fullName evidence="5">Acetyltransferase</fullName>
    </submittedName>
</protein>
<dbReference type="EMBL" id="CP017478">
    <property type="protein sequence ID" value="AOW20099.1"/>
    <property type="molecule type" value="Genomic_DNA"/>
</dbReference>
<evidence type="ECO:0000256" key="2">
    <source>
        <dbReference type="PIRSR" id="PIRSR620019-1"/>
    </source>
</evidence>
<feature type="active site" description="Proton acceptor" evidence="2">
    <location>
        <position position="134"/>
    </location>
</feature>
<dbReference type="Proteomes" id="UP000176050">
    <property type="component" value="Chromosome"/>
</dbReference>
<evidence type="ECO:0000313" key="6">
    <source>
        <dbReference type="Proteomes" id="UP000176050"/>
    </source>
</evidence>
<name>A0A1D8P6B0_9FLAO</name>
<dbReference type="RefSeq" id="WP_070236238.1">
    <property type="nucleotide sequence ID" value="NZ_CP017478.1"/>
</dbReference>
<evidence type="ECO:0000259" key="4">
    <source>
        <dbReference type="Pfam" id="PF17836"/>
    </source>
</evidence>
<sequence length="212" mass="22375">MEKKKVRIYGAGGHSQVVREILEDNGYEITHTFDDKPENSHFATKKLAGGAREDLSKFPHEGDPVIIAVGKNDDRAEIANFLKCDFVSAIHETAIIAKSATIDVGTVVIAGAIINPNSKIGKHVLINTAASVGHDCIVGDYAHISPKAALCGHVEVGEGSQVGVGAVVIPKVKIGKWCTVGAGAVVIRDVPDYSILVGNPGKVIKTIKKPKI</sequence>
<feature type="site" description="Increases basicity of active site His" evidence="2">
    <location>
        <position position="135"/>
    </location>
</feature>
<dbReference type="AlphaFoldDB" id="A0A1D8P6B0"/>
<evidence type="ECO:0000313" key="5">
    <source>
        <dbReference type="EMBL" id="AOW20099.1"/>
    </source>
</evidence>
<evidence type="ECO:0000256" key="3">
    <source>
        <dbReference type="PIRSR" id="PIRSR620019-2"/>
    </source>
</evidence>
<keyword evidence="5" id="KW-0808">Transferase</keyword>
<dbReference type="Pfam" id="PF17836">
    <property type="entry name" value="PglD_N"/>
    <property type="match status" value="1"/>
</dbReference>
<dbReference type="InterPro" id="IPR020019">
    <property type="entry name" value="AcTrfase_PglD-like"/>
</dbReference>
<dbReference type="InterPro" id="IPR011004">
    <property type="entry name" value="Trimer_LpxA-like_sf"/>
</dbReference>
<feature type="binding site" evidence="3">
    <location>
        <position position="143"/>
    </location>
    <ligand>
        <name>acetyl-CoA</name>
        <dbReference type="ChEBI" id="CHEBI:57288"/>
    </ligand>
</feature>
<feature type="binding site" evidence="3">
    <location>
        <position position="70"/>
    </location>
    <ligand>
        <name>substrate</name>
    </ligand>
</feature>
<keyword evidence="6" id="KW-1185">Reference proteome</keyword>
<dbReference type="CDD" id="cd03360">
    <property type="entry name" value="LbH_AT_putative"/>
    <property type="match status" value="1"/>
</dbReference>
<comment type="similarity">
    <text evidence="1">Belongs to the transferase hexapeptide repeat family.</text>
</comment>
<organism evidence="5 6">
    <name type="scientific">Urechidicola croceus</name>
    <dbReference type="NCBI Taxonomy" id="1850246"/>
    <lineage>
        <taxon>Bacteria</taxon>
        <taxon>Pseudomonadati</taxon>
        <taxon>Bacteroidota</taxon>
        <taxon>Flavobacteriia</taxon>
        <taxon>Flavobacteriales</taxon>
        <taxon>Flavobacteriaceae</taxon>
        <taxon>Urechidicola</taxon>
    </lineage>
</organism>
<dbReference type="NCBIfam" id="TIGR03570">
    <property type="entry name" value="NeuD_NnaD"/>
    <property type="match status" value="1"/>
</dbReference>
<dbReference type="InterPro" id="IPR050179">
    <property type="entry name" value="Trans_hexapeptide_repeat"/>
</dbReference>
<dbReference type="Gene3D" id="3.40.50.20">
    <property type="match status" value="1"/>
</dbReference>
<reference evidence="5 6" key="1">
    <citation type="submission" date="2016-10" db="EMBL/GenBank/DDBJ databases">
        <title>Lutibacter sp. LPB0138, isolated from marine gastropod.</title>
        <authorList>
            <person name="Kim E."/>
            <person name="Yi H."/>
        </authorList>
    </citation>
    <scope>NUCLEOTIDE SEQUENCE [LARGE SCALE GENOMIC DNA]</scope>
    <source>
        <strain evidence="5 6">LPB0138</strain>
    </source>
</reference>
<dbReference type="STRING" id="1850246.LPB138_05125"/>
<dbReference type="Pfam" id="PF00132">
    <property type="entry name" value="Hexapep"/>
    <property type="match status" value="1"/>
</dbReference>
<evidence type="ECO:0000256" key="1">
    <source>
        <dbReference type="ARBA" id="ARBA00007274"/>
    </source>
</evidence>
<dbReference type="SUPFAM" id="SSF51161">
    <property type="entry name" value="Trimeric LpxA-like enzymes"/>
    <property type="match status" value="1"/>
</dbReference>
<dbReference type="GO" id="GO:0016740">
    <property type="term" value="F:transferase activity"/>
    <property type="evidence" value="ECO:0007669"/>
    <property type="project" value="UniProtKB-KW"/>
</dbReference>
<dbReference type="Gene3D" id="2.160.10.10">
    <property type="entry name" value="Hexapeptide repeat proteins"/>
    <property type="match status" value="1"/>
</dbReference>
<dbReference type="PANTHER" id="PTHR43300:SF7">
    <property type="entry name" value="UDP-N-ACETYLBACILLOSAMINE N-ACETYLTRANSFERASE"/>
    <property type="match status" value="1"/>
</dbReference>
<dbReference type="PANTHER" id="PTHR43300">
    <property type="entry name" value="ACETYLTRANSFERASE"/>
    <property type="match status" value="1"/>
</dbReference>
<dbReference type="InterPro" id="IPR001451">
    <property type="entry name" value="Hexapep"/>
</dbReference>
<proteinExistence type="inferred from homology"/>
<gene>
    <name evidence="5" type="ORF">LPB138_05125</name>
</gene>
<feature type="domain" description="PglD N-terminal" evidence="4">
    <location>
        <begin position="5"/>
        <end position="80"/>
    </location>
</feature>